<keyword evidence="7" id="KW-1133">Transmembrane helix</keyword>
<evidence type="ECO:0000256" key="3">
    <source>
        <dbReference type="ARBA" id="ARBA00022803"/>
    </source>
</evidence>
<dbReference type="PANTHER" id="PTHR45641:SF19">
    <property type="entry name" value="NEPHROCYSTIN-3"/>
    <property type="match status" value="1"/>
</dbReference>
<evidence type="ECO:0000313" key="10">
    <source>
        <dbReference type="Proteomes" id="UP000479132"/>
    </source>
</evidence>
<evidence type="ECO:0000256" key="5">
    <source>
        <dbReference type="PROSITE-ProRule" id="PRU00339"/>
    </source>
</evidence>
<dbReference type="GO" id="GO:0005524">
    <property type="term" value="F:ATP binding"/>
    <property type="evidence" value="ECO:0007669"/>
    <property type="project" value="UniProtKB-UniRule"/>
</dbReference>
<evidence type="ECO:0000256" key="4">
    <source>
        <dbReference type="ARBA" id="ARBA00022840"/>
    </source>
</evidence>
<keyword evidence="2 6" id="KW-0547">Nucleotide-binding</keyword>
<dbReference type="Proteomes" id="UP000479132">
    <property type="component" value="Unassembled WGS sequence"/>
</dbReference>
<dbReference type="InterPro" id="IPR011990">
    <property type="entry name" value="TPR-like_helical_dom_sf"/>
</dbReference>
<keyword evidence="3 5" id="KW-0802">TPR repeat</keyword>
<protein>
    <submittedName>
        <fullName evidence="9">Serine/threonine protein kinase</fullName>
    </submittedName>
</protein>
<dbReference type="SUPFAM" id="SSF48452">
    <property type="entry name" value="TPR-like"/>
    <property type="match status" value="2"/>
</dbReference>
<feature type="binding site" evidence="6">
    <location>
        <position position="122"/>
    </location>
    <ligand>
        <name>ATP</name>
        <dbReference type="ChEBI" id="CHEBI:30616"/>
    </ligand>
</feature>
<keyword evidence="9" id="KW-0418">Kinase</keyword>
<dbReference type="Pfam" id="PF00069">
    <property type="entry name" value="Pkinase"/>
    <property type="match status" value="1"/>
</dbReference>
<dbReference type="Gene3D" id="1.25.40.10">
    <property type="entry name" value="Tetratricopeptide repeat domain"/>
    <property type="match status" value="3"/>
</dbReference>
<dbReference type="SUPFAM" id="SSF56112">
    <property type="entry name" value="Protein kinase-like (PK-like)"/>
    <property type="match status" value="1"/>
</dbReference>
<name>A0A6M1T8A6_9BACT</name>
<reference evidence="9 10" key="1">
    <citation type="submission" date="2020-02" db="EMBL/GenBank/DDBJ databases">
        <title>Aliifodinibius halophilus 2W32, complete genome.</title>
        <authorList>
            <person name="Li Y."/>
            <person name="Wu S."/>
        </authorList>
    </citation>
    <scope>NUCLEOTIDE SEQUENCE [LARGE SCALE GENOMIC DNA]</scope>
    <source>
        <strain evidence="9 10">2W32</strain>
    </source>
</reference>
<dbReference type="PROSITE" id="PS50011">
    <property type="entry name" value="PROTEIN_KINASE_DOM"/>
    <property type="match status" value="1"/>
</dbReference>
<accession>A0A6M1T8A6</accession>
<dbReference type="SMART" id="SM00028">
    <property type="entry name" value="TPR"/>
    <property type="match status" value="9"/>
</dbReference>
<evidence type="ECO:0000256" key="1">
    <source>
        <dbReference type="ARBA" id="ARBA00022737"/>
    </source>
</evidence>
<comment type="caution">
    <text evidence="9">The sequence shown here is derived from an EMBL/GenBank/DDBJ whole genome shotgun (WGS) entry which is preliminary data.</text>
</comment>
<proteinExistence type="predicted"/>
<keyword evidence="10" id="KW-1185">Reference proteome</keyword>
<dbReference type="CDD" id="cd14014">
    <property type="entry name" value="STKc_PknB_like"/>
    <property type="match status" value="1"/>
</dbReference>
<dbReference type="PROSITE" id="PS50005">
    <property type="entry name" value="TPR"/>
    <property type="match status" value="4"/>
</dbReference>
<dbReference type="PROSITE" id="PS50293">
    <property type="entry name" value="TPR_REGION"/>
    <property type="match status" value="1"/>
</dbReference>
<dbReference type="InterPro" id="IPR019734">
    <property type="entry name" value="TPR_rpt"/>
</dbReference>
<dbReference type="Gene3D" id="3.30.200.20">
    <property type="entry name" value="Phosphorylase Kinase, domain 1"/>
    <property type="match status" value="1"/>
</dbReference>
<dbReference type="InterPro" id="IPR008271">
    <property type="entry name" value="Ser/Thr_kinase_AS"/>
</dbReference>
<keyword evidence="9" id="KW-0723">Serine/threonine-protein kinase</keyword>
<keyword evidence="1" id="KW-0677">Repeat</keyword>
<keyword evidence="7" id="KW-0472">Membrane</keyword>
<evidence type="ECO:0000256" key="6">
    <source>
        <dbReference type="PROSITE-ProRule" id="PRU10141"/>
    </source>
</evidence>
<evidence type="ECO:0000256" key="2">
    <source>
        <dbReference type="ARBA" id="ARBA00022741"/>
    </source>
</evidence>
<feature type="repeat" description="TPR" evidence="5">
    <location>
        <begin position="786"/>
        <end position="819"/>
    </location>
</feature>
<feature type="transmembrane region" description="Helical" evidence="7">
    <location>
        <begin position="409"/>
        <end position="428"/>
    </location>
</feature>
<sequence>MKQHQWKKVNKIVDTALDLDKKERATYIEERCKDDKELKQQVTQLLASIEKSGTENFLGTPETYLSDIAGELSPGDAPMASSMIGQQVGNYSLHELIGHGGMGSVFKGERADEAYKKEVAVKILRRGMDTPSNIARFKRERNILANLDHSNIARLLDGGLTEEGLPYLVMEYVDGTPLLEYCNKHQLSVEKRLALFEQVCFAVQHAHQNAIIHRDLKPSNILVNTQGDVKVLDFGIAKLIEPDDEGASFQTRTGARMLTLGYAAPEQLASQTITTATDSYVLGILLYELLAGVHPFEMDEKSFVEIEEQIREQRPYSPSQRFSDLSTNNQQQIAEKRKTSPATLVKTLKGDLDAIVMKALRKEPNSRYSSAEQLLEDLNRQKTNLPIIAREDTFRYNASKFIKRHKTGLSVAAGFVLLLIGFTAFYTWQIAQERNKAQLEARKSQEVSTFLTDMFRASDPTFNPKDTVTAATFLKRGQERVEQLDGQPEVQAELLRVIGRAHIHIGNYDKAKKPLYRSLSIRKRIFQNPHSEIASSLREAGYLQRKIGNFAEAESLSREALDIQLATLGPDHKNTVKTQSQLAFVLSRQGKYKAADSLYAETLPKQRKLLSTYHPNIGTTLSDWALTLRQLGKFQKADTLKQQALEVWEQNYGRIHPQILQGLNDLAVVKEKMGNFAAADSLYQEALEINDKLYDKATPSTAQLLNNIGTTNIKAGRYEDAEPYLKKALDMRKELLRPNHPSMAESYINLGRLYVDQNKFAKAQPLIQKALKIDTEQHGKNHPYVAGDLRNLGFIAKQRGQYELAERHFKRSLEIMKKTLSSDHPSVAVSLASLGKVYLLQGNHEKAKPLLQEALEIRQKKFDQGDVRIAQSQVPLGATFIKSNNYEEAEKLLKAGYQTLKKERGPQHDATNDAKEYLVELYNSWGKHDLANEYKVKSP</sequence>
<dbReference type="InterPro" id="IPR011009">
    <property type="entry name" value="Kinase-like_dom_sf"/>
</dbReference>
<feature type="repeat" description="TPR" evidence="5">
    <location>
        <begin position="702"/>
        <end position="735"/>
    </location>
</feature>
<keyword evidence="4 6" id="KW-0067">ATP-binding</keyword>
<feature type="repeat" description="TPR" evidence="5">
    <location>
        <begin position="828"/>
        <end position="861"/>
    </location>
</feature>
<feature type="repeat" description="TPR" evidence="5">
    <location>
        <begin position="744"/>
        <end position="777"/>
    </location>
</feature>
<evidence type="ECO:0000313" key="9">
    <source>
        <dbReference type="EMBL" id="NGP88231.1"/>
    </source>
</evidence>
<dbReference type="InterPro" id="IPR017441">
    <property type="entry name" value="Protein_kinase_ATP_BS"/>
</dbReference>
<evidence type="ECO:0000259" key="8">
    <source>
        <dbReference type="PROSITE" id="PS50011"/>
    </source>
</evidence>
<dbReference type="Gene3D" id="1.10.510.10">
    <property type="entry name" value="Transferase(Phosphotransferase) domain 1"/>
    <property type="match status" value="1"/>
</dbReference>
<dbReference type="SMART" id="SM00220">
    <property type="entry name" value="S_TKc"/>
    <property type="match status" value="1"/>
</dbReference>
<dbReference type="PROSITE" id="PS00107">
    <property type="entry name" value="PROTEIN_KINASE_ATP"/>
    <property type="match status" value="1"/>
</dbReference>
<dbReference type="InterPro" id="IPR000719">
    <property type="entry name" value="Prot_kinase_dom"/>
</dbReference>
<dbReference type="Pfam" id="PF13424">
    <property type="entry name" value="TPR_12"/>
    <property type="match status" value="4"/>
</dbReference>
<dbReference type="PROSITE" id="PS00108">
    <property type="entry name" value="PROTEIN_KINASE_ST"/>
    <property type="match status" value="1"/>
</dbReference>
<gene>
    <name evidence="9" type="ORF">G3569_07680</name>
</gene>
<keyword evidence="9" id="KW-0808">Transferase</keyword>
<keyword evidence="7" id="KW-0812">Transmembrane</keyword>
<dbReference type="RefSeq" id="WP_165267748.1">
    <property type="nucleotide sequence ID" value="NZ_JAALLS010000008.1"/>
</dbReference>
<evidence type="ECO:0000256" key="7">
    <source>
        <dbReference type="SAM" id="Phobius"/>
    </source>
</evidence>
<dbReference type="GO" id="GO:0004674">
    <property type="term" value="F:protein serine/threonine kinase activity"/>
    <property type="evidence" value="ECO:0007669"/>
    <property type="project" value="UniProtKB-KW"/>
</dbReference>
<dbReference type="AlphaFoldDB" id="A0A6M1T8A6"/>
<feature type="domain" description="Protein kinase" evidence="8">
    <location>
        <begin position="91"/>
        <end position="388"/>
    </location>
</feature>
<organism evidence="9 10">
    <name type="scientific">Fodinibius halophilus</name>
    <dbReference type="NCBI Taxonomy" id="1736908"/>
    <lineage>
        <taxon>Bacteria</taxon>
        <taxon>Pseudomonadati</taxon>
        <taxon>Balneolota</taxon>
        <taxon>Balneolia</taxon>
        <taxon>Balneolales</taxon>
        <taxon>Balneolaceae</taxon>
        <taxon>Fodinibius</taxon>
    </lineage>
</organism>
<dbReference type="EMBL" id="JAALLS010000008">
    <property type="protein sequence ID" value="NGP88231.1"/>
    <property type="molecule type" value="Genomic_DNA"/>
</dbReference>
<dbReference type="PANTHER" id="PTHR45641">
    <property type="entry name" value="TETRATRICOPEPTIDE REPEAT PROTEIN (AFU_ORTHOLOGUE AFUA_6G03870)"/>
    <property type="match status" value="1"/>
</dbReference>